<accession>V5FVC9</accession>
<evidence type="ECO:0000313" key="4">
    <source>
        <dbReference type="Proteomes" id="UP000018001"/>
    </source>
</evidence>
<dbReference type="Proteomes" id="UP000018001">
    <property type="component" value="Unassembled WGS sequence"/>
</dbReference>
<feature type="region of interest" description="Disordered" evidence="1">
    <location>
        <begin position="1"/>
        <end position="24"/>
    </location>
</feature>
<dbReference type="Pfam" id="PF09793">
    <property type="entry name" value="AD"/>
    <property type="match status" value="1"/>
</dbReference>
<dbReference type="eggNOG" id="KOG4401">
    <property type="taxonomic scope" value="Eukaryota"/>
</dbReference>
<dbReference type="InterPro" id="IPR047574">
    <property type="entry name" value="AD"/>
</dbReference>
<dbReference type="FunCoup" id="V5FVC9">
    <property type="interactions" value="610"/>
</dbReference>
<feature type="domain" description="AD" evidence="2">
    <location>
        <begin position="131"/>
        <end position="227"/>
    </location>
</feature>
<name>V5FVC9_BYSSN</name>
<evidence type="ECO:0000256" key="1">
    <source>
        <dbReference type="SAM" id="MobiDB-lite"/>
    </source>
</evidence>
<proteinExistence type="predicted"/>
<dbReference type="PROSITE" id="PS52001">
    <property type="entry name" value="AD"/>
    <property type="match status" value="1"/>
</dbReference>
<protein>
    <recommendedName>
        <fullName evidence="2">AD domain-containing protein</fullName>
    </recommendedName>
</protein>
<reference evidence="4" key="1">
    <citation type="journal article" date="2014" name="Genome Announc.">
        <title>Draft genome sequence of the formaldehyde-resistant fungus Byssochlamys spectabilis No. 5 (anamorph Paecilomyces variotii No. 5) (NBRC109023).</title>
        <authorList>
            <person name="Oka T."/>
            <person name="Ekino K."/>
            <person name="Fukuda K."/>
            <person name="Nomura Y."/>
        </authorList>
    </citation>
    <scope>NUCLEOTIDE SEQUENCE [LARGE SCALE GENOMIC DNA]</scope>
    <source>
        <strain evidence="4">No. 5 / NBRC 109023</strain>
    </source>
</reference>
<comment type="caution">
    <text evidence="3">The sequence shown here is derived from an EMBL/GenBank/DDBJ whole genome shotgun (WGS) entry which is preliminary data.</text>
</comment>
<dbReference type="PANTHER" id="PTHR13542">
    <property type="entry name" value="LSM12 HOMOLOG"/>
    <property type="match status" value="1"/>
</dbReference>
<dbReference type="OrthoDB" id="1057137at2759"/>
<dbReference type="InterPro" id="IPR019181">
    <property type="entry name" value="LSM12_ABD"/>
</dbReference>
<dbReference type="EMBL" id="BAUL01000063">
    <property type="protein sequence ID" value="GAD93676.1"/>
    <property type="molecule type" value="Genomic_DNA"/>
</dbReference>
<dbReference type="HOGENOM" id="CLU_073383_1_0_1"/>
<keyword evidence="4" id="KW-1185">Reference proteome</keyword>
<evidence type="ECO:0000313" key="3">
    <source>
        <dbReference type="EMBL" id="GAD93676.1"/>
    </source>
</evidence>
<gene>
    <name evidence="3" type="ORF">PVAR5_2289</name>
</gene>
<dbReference type="SMART" id="SM00995">
    <property type="entry name" value="AD"/>
    <property type="match status" value="1"/>
</dbReference>
<evidence type="ECO:0000259" key="2">
    <source>
        <dbReference type="PROSITE" id="PS52001"/>
    </source>
</evidence>
<dbReference type="InterPro" id="IPR039683">
    <property type="entry name" value="Lsm12-like"/>
</dbReference>
<dbReference type="InParanoid" id="V5FVC9"/>
<sequence>MAENKRQSVGGKPQAQAPPVTAAGPGVNAAMVPLDVALSGAIGARVRISTAPPTASTLEGILFTADPITNLVAINTSTPPPTPITASTAGLSGDYHIIPVSRIQSFQLLSLAPSSTSSDGPSFTDGYPSLHALDIRALKTREASAVAKLQEREARRGKGVSREAQDLFDAFSRTMPARWDNTSIVVADAVVISNPYMVDNCRPLVAGDVAALARVRKVLEMERKKIELRNASAAIGNSNNFPRNSGAARGAPNKDARNSVAGGNHTGAAAGPGAAGPRKGG</sequence>
<dbReference type="AlphaFoldDB" id="V5FVC9"/>
<feature type="region of interest" description="Disordered" evidence="1">
    <location>
        <begin position="235"/>
        <end position="281"/>
    </location>
</feature>
<feature type="compositionally biased region" description="Low complexity" evidence="1">
    <location>
        <begin position="261"/>
        <end position="281"/>
    </location>
</feature>
<organism evidence="3 4">
    <name type="scientific">Byssochlamys spectabilis (strain No. 5 / NBRC 109023)</name>
    <name type="common">Paecilomyces variotii</name>
    <dbReference type="NCBI Taxonomy" id="1356009"/>
    <lineage>
        <taxon>Eukaryota</taxon>
        <taxon>Fungi</taxon>
        <taxon>Dikarya</taxon>
        <taxon>Ascomycota</taxon>
        <taxon>Pezizomycotina</taxon>
        <taxon>Eurotiomycetes</taxon>
        <taxon>Eurotiomycetidae</taxon>
        <taxon>Eurotiales</taxon>
        <taxon>Thermoascaceae</taxon>
        <taxon>Paecilomyces</taxon>
    </lineage>
</organism>